<name>A0ABQ3Y362_9ACTN</name>
<dbReference type="RefSeq" id="WP_203762413.1">
    <property type="nucleotide sequence ID" value="NZ_BAAABO010000006.1"/>
</dbReference>
<gene>
    <name evidence="7" type="ORF">Ade02nite_29510</name>
</gene>
<evidence type="ECO:0000313" key="7">
    <source>
        <dbReference type="EMBL" id="GID74310.1"/>
    </source>
</evidence>
<comment type="similarity">
    <text evidence="2">Belongs to the class I fructose-bisphosphate aldolase family.</text>
</comment>
<keyword evidence="4" id="KW-0324">Glycolysis</keyword>
<protein>
    <recommendedName>
        <fullName evidence="3">fructose-bisphosphate aldolase</fullName>
        <ecNumber evidence="3">4.1.2.13</ecNumber>
    </recommendedName>
    <alternativeName>
        <fullName evidence="6">Fructose-bisphosphate aldolase class I</fullName>
    </alternativeName>
</protein>
<dbReference type="SUPFAM" id="SSF51569">
    <property type="entry name" value="Aldolase"/>
    <property type="match status" value="1"/>
</dbReference>
<dbReference type="InterPro" id="IPR013785">
    <property type="entry name" value="Aldolase_TIM"/>
</dbReference>
<organism evidence="7 8">
    <name type="scientific">Paractinoplanes deccanensis</name>
    <dbReference type="NCBI Taxonomy" id="113561"/>
    <lineage>
        <taxon>Bacteria</taxon>
        <taxon>Bacillati</taxon>
        <taxon>Actinomycetota</taxon>
        <taxon>Actinomycetes</taxon>
        <taxon>Micromonosporales</taxon>
        <taxon>Micromonosporaceae</taxon>
        <taxon>Paractinoplanes</taxon>
    </lineage>
</organism>
<evidence type="ECO:0000256" key="6">
    <source>
        <dbReference type="ARBA" id="ARBA00029799"/>
    </source>
</evidence>
<dbReference type="Pfam" id="PF00274">
    <property type="entry name" value="Glycolytic"/>
    <property type="match status" value="1"/>
</dbReference>
<keyword evidence="8" id="KW-1185">Reference proteome</keyword>
<evidence type="ECO:0000256" key="3">
    <source>
        <dbReference type="ARBA" id="ARBA00013068"/>
    </source>
</evidence>
<comment type="caution">
    <text evidence="7">The sequence shown here is derived from an EMBL/GenBank/DDBJ whole genome shotgun (WGS) entry which is preliminary data.</text>
</comment>
<dbReference type="PANTHER" id="PTHR11627">
    <property type="entry name" value="FRUCTOSE-BISPHOSPHATE ALDOLASE"/>
    <property type="match status" value="1"/>
</dbReference>
<evidence type="ECO:0000313" key="8">
    <source>
        <dbReference type="Proteomes" id="UP000609879"/>
    </source>
</evidence>
<dbReference type="EC" id="4.1.2.13" evidence="3"/>
<evidence type="ECO:0000256" key="5">
    <source>
        <dbReference type="ARBA" id="ARBA00023239"/>
    </source>
</evidence>
<dbReference type="Proteomes" id="UP000609879">
    <property type="component" value="Unassembled WGS sequence"/>
</dbReference>
<comment type="pathway">
    <text evidence="1">Carbohydrate degradation; glycolysis; D-glyceraldehyde 3-phosphate and glycerone phosphate from D-glucose: step 4/4.</text>
</comment>
<evidence type="ECO:0000256" key="2">
    <source>
        <dbReference type="ARBA" id="ARBA00010387"/>
    </source>
</evidence>
<evidence type="ECO:0000256" key="4">
    <source>
        <dbReference type="ARBA" id="ARBA00023152"/>
    </source>
</evidence>
<dbReference type="InterPro" id="IPR000741">
    <property type="entry name" value="FBA_I"/>
</dbReference>
<dbReference type="EMBL" id="BOMI01000057">
    <property type="protein sequence ID" value="GID74310.1"/>
    <property type="molecule type" value="Genomic_DNA"/>
</dbReference>
<keyword evidence="5" id="KW-0456">Lyase</keyword>
<dbReference type="NCBIfam" id="NF003784">
    <property type="entry name" value="PRK05377.1"/>
    <property type="match status" value="1"/>
</dbReference>
<proteinExistence type="inferred from homology"/>
<accession>A0ABQ3Y362</accession>
<dbReference type="Gene3D" id="3.20.20.70">
    <property type="entry name" value="Aldolase class I"/>
    <property type="match status" value="1"/>
</dbReference>
<sequence length="295" mass="32153">MNQEQLSKVGSGRGFLAALDQSGGSTPKALEQYGVPASAWSDDDEMFDLMHEFRSRIITAPSFTGDRVLAAILFEQTMDRDVDGVPTPSYLWDRKRVVPFVKVDEGLAEERDGVRLMKPFTRLDGLLERATGRGVFGTKMRSFIARADKGGIAAVLDQQFGYAERILAAGLVPIIEPEVDIHSGDKAAAEDLLLEGIVDRLAGVPEGRQVMLKLSIPSRDDFYAGLIADPKVLRVVALSGGYTQQEADERLARNHGLIASFSRALTQDLRRDQSDAEFDEVLAKAIAAISRASGT</sequence>
<reference evidence="7 8" key="1">
    <citation type="submission" date="2021-01" db="EMBL/GenBank/DDBJ databases">
        <title>Whole genome shotgun sequence of Actinoplanes deccanensis NBRC 13994.</title>
        <authorList>
            <person name="Komaki H."/>
            <person name="Tamura T."/>
        </authorList>
    </citation>
    <scope>NUCLEOTIDE SEQUENCE [LARGE SCALE GENOMIC DNA]</scope>
    <source>
        <strain evidence="7 8">NBRC 13994</strain>
    </source>
</reference>
<evidence type="ECO:0000256" key="1">
    <source>
        <dbReference type="ARBA" id="ARBA00004714"/>
    </source>
</evidence>